<comment type="catalytic activity">
    <reaction evidence="17">
        <text>L-lysyl-[collagen] + L-methionyl-[collagen] + hypobromite = [collagen]-L-lysyl-N-S-L-methionyl-[collagen] + bromide + H2O + H(+)</text>
        <dbReference type="Rhea" id="RHEA:66024"/>
        <dbReference type="Rhea" id="RHEA-COMP:12751"/>
        <dbReference type="Rhea" id="RHEA-COMP:16949"/>
        <dbReference type="Rhea" id="RHEA-COMP:16951"/>
        <dbReference type="ChEBI" id="CHEBI:15377"/>
        <dbReference type="ChEBI" id="CHEBI:15378"/>
        <dbReference type="ChEBI" id="CHEBI:15858"/>
        <dbReference type="ChEBI" id="CHEBI:16044"/>
        <dbReference type="ChEBI" id="CHEBI:29250"/>
        <dbReference type="ChEBI" id="CHEBI:29969"/>
        <dbReference type="ChEBI" id="CHEBI:166867"/>
    </reaction>
    <physiologicalReaction direction="left-to-right" evidence="17">
        <dbReference type="Rhea" id="RHEA:66025"/>
    </physiologicalReaction>
</comment>
<dbReference type="InterPro" id="IPR003598">
    <property type="entry name" value="Ig_sub2"/>
</dbReference>
<comment type="catalytic activity">
    <reaction evidence="18">
        <text>L-tyrosyl-[protein] + bromide + H2O2 + H(+) = 3-bromo-L-tyrosyl-[protein] + 2 H2O</text>
        <dbReference type="Rhea" id="RHEA:69360"/>
        <dbReference type="Rhea" id="RHEA-COMP:10136"/>
        <dbReference type="Rhea" id="RHEA-COMP:17686"/>
        <dbReference type="ChEBI" id="CHEBI:15377"/>
        <dbReference type="ChEBI" id="CHEBI:15378"/>
        <dbReference type="ChEBI" id="CHEBI:15858"/>
        <dbReference type="ChEBI" id="CHEBI:16240"/>
        <dbReference type="ChEBI" id="CHEBI:46858"/>
        <dbReference type="ChEBI" id="CHEBI:183512"/>
    </reaction>
    <physiologicalReaction direction="left-to-right" evidence="18">
        <dbReference type="Rhea" id="RHEA:69361"/>
    </physiologicalReaction>
</comment>
<dbReference type="FunFam" id="3.80.10.10:FF:000071">
    <property type="entry name" value="peroxidasin homolog"/>
    <property type="match status" value="1"/>
</dbReference>
<accession>A0A8C1D4F6</accession>
<feature type="coiled-coil region" evidence="22">
    <location>
        <begin position="1336"/>
        <end position="1363"/>
    </location>
</feature>
<evidence type="ECO:0000256" key="17">
    <source>
        <dbReference type="ARBA" id="ARBA00048396"/>
    </source>
</evidence>
<dbReference type="PROSITE" id="PS51450">
    <property type="entry name" value="LRR"/>
    <property type="match status" value="3"/>
</dbReference>
<keyword evidence="8" id="KW-0732">Signal</keyword>
<organism evidence="24 25">
    <name type="scientific">Cyprinus carpio carpio</name>
    <dbReference type="NCBI Taxonomy" id="630221"/>
    <lineage>
        <taxon>Eukaryota</taxon>
        <taxon>Metazoa</taxon>
        <taxon>Chordata</taxon>
        <taxon>Craniata</taxon>
        <taxon>Vertebrata</taxon>
        <taxon>Euteleostomi</taxon>
        <taxon>Actinopterygii</taxon>
        <taxon>Neopterygii</taxon>
        <taxon>Teleostei</taxon>
        <taxon>Ostariophysi</taxon>
        <taxon>Cypriniformes</taxon>
        <taxon>Cyprinidae</taxon>
        <taxon>Cyprininae</taxon>
        <taxon>Cyprinus</taxon>
    </lineage>
</organism>
<dbReference type="Pfam" id="PF13855">
    <property type="entry name" value="LRR_8"/>
    <property type="match status" value="1"/>
</dbReference>
<comment type="similarity">
    <text evidence="20">Belongs to the peroxidase family. XPO subfamily.</text>
</comment>
<evidence type="ECO:0000256" key="9">
    <source>
        <dbReference type="ARBA" id="ARBA00022737"/>
    </source>
</evidence>
<dbReference type="SMART" id="SM00408">
    <property type="entry name" value="IGc2"/>
    <property type="match status" value="4"/>
</dbReference>
<evidence type="ECO:0000256" key="14">
    <source>
        <dbReference type="ARBA" id="ARBA00023180"/>
    </source>
</evidence>
<dbReference type="PROSITE" id="PS50292">
    <property type="entry name" value="PEROXIDASE_3"/>
    <property type="match status" value="1"/>
</dbReference>
<dbReference type="InterPro" id="IPR036179">
    <property type="entry name" value="Ig-like_dom_sf"/>
</dbReference>
<dbReference type="InterPro" id="IPR019791">
    <property type="entry name" value="Haem_peroxidase_animal"/>
</dbReference>
<dbReference type="Gene3D" id="2.60.40.10">
    <property type="entry name" value="Immunoglobulins"/>
    <property type="match status" value="4"/>
</dbReference>
<evidence type="ECO:0000256" key="13">
    <source>
        <dbReference type="ARBA" id="ARBA00023157"/>
    </source>
</evidence>
<dbReference type="PROSITE" id="PS50835">
    <property type="entry name" value="IG_LIKE"/>
    <property type="match status" value="3"/>
</dbReference>
<keyword evidence="12 21" id="KW-0408">Iron</keyword>
<keyword evidence="10" id="KW-0106">Calcium</keyword>
<keyword evidence="6 21" id="KW-0349">Heme</keyword>
<name>A0A8C1D4F6_CYPCA</name>
<sequence length="1393" mass="157047">IVLGVFLLSSGPQRVFSCPSRCLCFRTTVRCMHLNLESVPAVLPQTTILDLRFNKIKDLQPGSFRRLKNLNTLLLNNNHIRRIPRGAFEDLENLKYLYLYKNEIQAIDREAFKGLVSLEQLYLHFNNIESLEPESFSHLPKLERLFLHNNRITHLALGTFSHLQSMKRLRLDSNSLHCDCELLWLADLLKQYAESGNAQAAATCDYPSRLHGRSVATLTAEELNCEVPRITSEPQDVDVTSGNTVYFTCRAEGNPKPQIIWLRNNNALNMRDDTRLNLLEDGTLMIQDTRETDQGVYQCMAKNVAGEVKTSEVTLRYFRSPARPSFVIQPQNTEVLVGESVTLECSATGQPQPRVTWTKGDHTALPVDPRINITPSGGLFIQNVNQADGGQYTCFASNNVDTIHATAYIIVQARPQFTVTPQDQSVLEGHTVDFPCEASGYPQPVIAWTRGGSPLPNDRRHVVLSSGSLRISRVALHDQGQYECQAVSPVGTVRAAVHLNILQTARLDPLAATFPNNWPIHPFPPFWSPWDDPGFDGVQITESGKFHINPDGYLEVQDVGLADGGRYECVARNSIGYSSSSMVLTVQVPQVSREGDPFVSTSLEEAIRSINSAIDSTRRQLFDGSPRTPAELLALFRYPRDPYTVEQARAGEIFEQTLLLIQRHVNQGLMVDTNGTAYRYNDLVSPRFLDMIANLSGCTAHRRFNNCSDICFHQKYRTHDGTCNNLQHPMWGASLTAFERLLKPVYDNGFNLPRGATERRHNSFTLPLPRLVSTSMIGTETITPDDRYTHMLMQWGQFLDHDLDSTVVSLSQSRFSDGQLCTSVCTNDPPCFPIMFPPDDPRQRRNGARCMFFVRSSPVCGSGMTSLLMNSVYPREQMNQLTSYIDASNVYGSSQHEAEEIRDLASHRGMLRQGIVQRTGKPLLPFATGPPTECMRDENESPIPCFLAGDHRANEQLGLTAMHTVWFREHNRIASELLRLNPHWDGDTIYHEARKIVGAQMQHITYNHWLPKILGEAGMRLMGDYNGYNPNINAGILNAFATAAFRFGHTLINPILYRLDENFQPIQQGHISLHKAFFSPFRIVNEGGIDPLLRGLFGVAGKMRVSTQLLNTELTERLFSMAHAVALDLAAMNIQRGRDHGIPPYNDYRVFCNLTSAQTFDDLRNEIQNPSVREKLQRLYGTPQNVDLFPALMAEELVPGSRLGPTLMCLLATQFKRLRDGDRFWYENPGSFSPAQLTQLKQTSLARVLCDNSDNITRIQSDVFSVAVFPHGYGSCDDLPKIDLRMWQDCCEDCRTKGQFNALSYHFRGRRSVEHSYAEEKPSSTEPSIKDFQDFVADMQKTITSLRKQIKRLEGRLSRTDCADEDGRERVDGESWKKNPCTTCQCHVSLSVH</sequence>
<evidence type="ECO:0000256" key="1">
    <source>
        <dbReference type="ARBA" id="ARBA00001970"/>
    </source>
</evidence>
<dbReference type="InterPro" id="IPR037120">
    <property type="entry name" value="Haem_peroxidase_sf_animal"/>
</dbReference>
<dbReference type="GO" id="GO:0004601">
    <property type="term" value="F:peroxidase activity"/>
    <property type="evidence" value="ECO:0007669"/>
    <property type="project" value="UniProtKB-KW"/>
</dbReference>
<evidence type="ECO:0000256" key="7">
    <source>
        <dbReference type="ARBA" id="ARBA00022723"/>
    </source>
</evidence>
<feature type="domain" description="Ig-like" evidence="23">
    <location>
        <begin position="228"/>
        <end position="316"/>
    </location>
</feature>
<dbReference type="GO" id="GO:0005615">
    <property type="term" value="C:extracellular space"/>
    <property type="evidence" value="ECO:0007669"/>
    <property type="project" value="TreeGrafter"/>
</dbReference>
<feature type="binding site" description="axial binding residue" evidence="21">
    <location>
        <position position="1049"/>
    </location>
    <ligand>
        <name>heme b</name>
        <dbReference type="ChEBI" id="CHEBI:60344"/>
    </ligand>
    <ligandPart>
        <name>Fe</name>
        <dbReference type="ChEBI" id="CHEBI:18248"/>
    </ligandPart>
</feature>
<evidence type="ECO:0000256" key="18">
    <source>
        <dbReference type="ARBA" id="ARBA00048887"/>
    </source>
</evidence>
<dbReference type="InterPro" id="IPR001611">
    <property type="entry name" value="Leu-rich_rpt"/>
</dbReference>
<dbReference type="Gene3D" id="3.80.10.10">
    <property type="entry name" value="Ribonuclease Inhibitor"/>
    <property type="match status" value="1"/>
</dbReference>
<dbReference type="InterPro" id="IPR000372">
    <property type="entry name" value="LRRNT"/>
</dbReference>
<dbReference type="GeneTree" id="ENSGT00940000157666"/>
<keyword evidence="22" id="KW-0175">Coiled coil</keyword>
<dbReference type="PANTHER" id="PTHR11475">
    <property type="entry name" value="OXIDASE/PEROXIDASE"/>
    <property type="match status" value="1"/>
</dbReference>
<dbReference type="GO" id="GO:0006979">
    <property type="term" value="P:response to oxidative stress"/>
    <property type="evidence" value="ECO:0007669"/>
    <property type="project" value="InterPro"/>
</dbReference>
<evidence type="ECO:0000256" key="21">
    <source>
        <dbReference type="PIRSR" id="PIRSR619791-2"/>
    </source>
</evidence>
<comment type="catalytic activity">
    <reaction evidence="16">
        <text>L-lysyl-[collagen] + L-methionyl-[collagen] + H2O2 = [collagen]-L-lysyl-N-S-L-methionyl-[collagen] + 2 H2O + H(+)</text>
        <dbReference type="Rhea" id="RHEA:66020"/>
        <dbReference type="Rhea" id="RHEA-COMP:12751"/>
        <dbReference type="Rhea" id="RHEA-COMP:16949"/>
        <dbReference type="Rhea" id="RHEA-COMP:16951"/>
        <dbReference type="ChEBI" id="CHEBI:15377"/>
        <dbReference type="ChEBI" id="CHEBI:15378"/>
        <dbReference type="ChEBI" id="CHEBI:16044"/>
        <dbReference type="ChEBI" id="CHEBI:16240"/>
        <dbReference type="ChEBI" id="CHEBI:29969"/>
        <dbReference type="ChEBI" id="CHEBI:166867"/>
    </reaction>
    <physiologicalReaction direction="left-to-right" evidence="16">
        <dbReference type="Rhea" id="RHEA:66021"/>
    </physiologicalReaction>
</comment>
<keyword evidence="7 21" id="KW-0479">Metal-binding</keyword>
<dbReference type="SMART" id="SM00082">
    <property type="entry name" value="LRRCT"/>
    <property type="match status" value="1"/>
</dbReference>
<dbReference type="InterPro" id="IPR013098">
    <property type="entry name" value="Ig_I-set"/>
</dbReference>
<keyword evidence="13" id="KW-1015">Disulfide bond</keyword>
<comment type="catalytic activity">
    <reaction evidence="15">
        <text>bromide + H2O2 = hypobromite + H2O</text>
        <dbReference type="Rhea" id="RHEA:66016"/>
        <dbReference type="ChEBI" id="CHEBI:15377"/>
        <dbReference type="ChEBI" id="CHEBI:15858"/>
        <dbReference type="ChEBI" id="CHEBI:16240"/>
        <dbReference type="ChEBI" id="CHEBI:29250"/>
    </reaction>
    <physiologicalReaction direction="left-to-right" evidence="15">
        <dbReference type="Rhea" id="RHEA:66017"/>
    </physiologicalReaction>
</comment>
<evidence type="ECO:0000256" key="6">
    <source>
        <dbReference type="ARBA" id="ARBA00022617"/>
    </source>
</evidence>
<comment type="cofactor">
    <cofactor evidence="1">
        <name>heme b</name>
        <dbReference type="ChEBI" id="CHEBI:60344"/>
    </cofactor>
</comment>
<keyword evidence="4" id="KW-0575">Peroxidase</keyword>
<evidence type="ECO:0000256" key="3">
    <source>
        <dbReference type="ARBA" id="ARBA00022525"/>
    </source>
</evidence>
<dbReference type="SUPFAM" id="SSF52058">
    <property type="entry name" value="L domain-like"/>
    <property type="match status" value="1"/>
</dbReference>
<comment type="catalytic activity">
    <reaction evidence="19">
        <text>hypobromite + L-tyrosyl-[protein] + H(+) = 3-bromo-L-tyrosyl-[protein] + H2O</text>
        <dbReference type="Rhea" id="RHEA:69356"/>
        <dbReference type="Rhea" id="RHEA-COMP:10136"/>
        <dbReference type="Rhea" id="RHEA-COMP:17686"/>
        <dbReference type="ChEBI" id="CHEBI:15377"/>
        <dbReference type="ChEBI" id="CHEBI:15378"/>
        <dbReference type="ChEBI" id="CHEBI:29250"/>
        <dbReference type="ChEBI" id="CHEBI:46858"/>
        <dbReference type="ChEBI" id="CHEBI:183512"/>
    </reaction>
    <physiologicalReaction direction="left-to-right" evidence="19">
        <dbReference type="Rhea" id="RHEA:69357"/>
    </physiologicalReaction>
</comment>
<evidence type="ECO:0000256" key="5">
    <source>
        <dbReference type="ARBA" id="ARBA00022614"/>
    </source>
</evidence>
<keyword evidence="11" id="KW-0560">Oxidoreductase</keyword>
<evidence type="ECO:0000256" key="8">
    <source>
        <dbReference type="ARBA" id="ARBA00022729"/>
    </source>
</evidence>
<dbReference type="InterPro" id="IPR032675">
    <property type="entry name" value="LRR_dom_sf"/>
</dbReference>
<dbReference type="InterPro" id="IPR000483">
    <property type="entry name" value="Cys-rich_flank_reg_C"/>
</dbReference>
<evidence type="ECO:0000256" key="11">
    <source>
        <dbReference type="ARBA" id="ARBA00023002"/>
    </source>
</evidence>
<evidence type="ECO:0000256" key="20">
    <source>
        <dbReference type="ARBA" id="ARBA00061342"/>
    </source>
</evidence>
<keyword evidence="9" id="KW-0677">Repeat</keyword>
<dbReference type="Gene3D" id="1.10.640.10">
    <property type="entry name" value="Haem peroxidase domain superfamily, animal type"/>
    <property type="match status" value="1"/>
</dbReference>
<dbReference type="FunFam" id="1.10.640.10:FF:000001">
    <property type="entry name" value="Peroxidasin homolog"/>
    <property type="match status" value="1"/>
</dbReference>
<evidence type="ECO:0000313" key="24">
    <source>
        <dbReference type="Ensembl" id="ENSCCRP00000054131.2"/>
    </source>
</evidence>
<evidence type="ECO:0000256" key="10">
    <source>
        <dbReference type="ARBA" id="ARBA00022837"/>
    </source>
</evidence>
<dbReference type="SMART" id="SM00013">
    <property type="entry name" value="LRRNT"/>
    <property type="match status" value="1"/>
</dbReference>
<evidence type="ECO:0000256" key="2">
    <source>
        <dbReference type="ARBA" id="ARBA00004613"/>
    </source>
</evidence>
<dbReference type="Proteomes" id="UP001108240">
    <property type="component" value="Unplaced"/>
</dbReference>
<evidence type="ECO:0000256" key="4">
    <source>
        <dbReference type="ARBA" id="ARBA00022559"/>
    </source>
</evidence>
<dbReference type="InterPro" id="IPR003599">
    <property type="entry name" value="Ig_sub"/>
</dbReference>
<evidence type="ECO:0000313" key="25">
    <source>
        <dbReference type="Proteomes" id="UP001108240"/>
    </source>
</evidence>
<keyword evidence="5" id="KW-0433">Leucine-rich repeat</keyword>
<dbReference type="PANTHER" id="PTHR11475:SF75">
    <property type="entry name" value="PEROXIDASIN HOMOLOG"/>
    <property type="match status" value="1"/>
</dbReference>
<reference evidence="24" key="1">
    <citation type="submission" date="2025-08" db="UniProtKB">
        <authorList>
            <consortium name="Ensembl"/>
        </authorList>
    </citation>
    <scope>IDENTIFICATION</scope>
</reference>
<dbReference type="Ensembl" id="ENSCCRT00000058670.2">
    <property type="protein sequence ID" value="ENSCCRP00000054131.2"/>
    <property type="gene ID" value="ENSCCRG00000053432.1"/>
</dbReference>
<keyword evidence="3" id="KW-0964">Secreted</keyword>
<keyword evidence="25" id="KW-1185">Reference proteome</keyword>
<keyword evidence="14" id="KW-0325">Glycoprotein</keyword>
<reference evidence="24" key="2">
    <citation type="submission" date="2025-09" db="UniProtKB">
        <authorList>
            <consortium name="Ensembl"/>
        </authorList>
    </citation>
    <scope>IDENTIFICATION</scope>
</reference>
<comment type="subcellular location">
    <subcellularLocation>
        <location evidence="2">Secreted</location>
    </subcellularLocation>
</comment>
<dbReference type="FunFam" id="2.60.40.10:FF:000282">
    <property type="entry name" value="peroxidasin homolog"/>
    <property type="match status" value="1"/>
</dbReference>
<dbReference type="GO" id="GO:0046872">
    <property type="term" value="F:metal ion binding"/>
    <property type="evidence" value="ECO:0007669"/>
    <property type="project" value="UniProtKB-KW"/>
</dbReference>
<dbReference type="CDD" id="cd09826">
    <property type="entry name" value="peroxidasin_like"/>
    <property type="match status" value="1"/>
</dbReference>
<dbReference type="InterPro" id="IPR034824">
    <property type="entry name" value="Peroxidasin_peroxidase"/>
</dbReference>
<dbReference type="InterPro" id="IPR013783">
    <property type="entry name" value="Ig-like_fold"/>
</dbReference>
<evidence type="ECO:0000256" key="12">
    <source>
        <dbReference type="ARBA" id="ARBA00023004"/>
    </source>
</evidence>
<dbReference type="Pfam" id="PF07679">
    <property type="entry name" value="I-set"/>
    <property type="match status" value="4"/>
</dbReference>
<dbReference type="SUPFAM" id="SSF48113">
    <property type="entry name" value="Heme-dependent peroxidases"/>
    <property type="match status" value="1"/>
</dbReference>
<dbReference type="SMART" id="SM00409">
    <property type="entry name" value="IG"/>
    <property type="match status" value="4"/>
</dbReference>
<protein>
    <submittedName>
        <fullName evidence="24">Peroxidasin</fullName>
    </submittedName>
</protein>
<evidence type="ECO:0000259" key="23">
    <source>
        <dbReference type="PROSITE" id="PS50835"/>
    </source>
</evidence>
<feature type="domain" description="Ig-like" evidence="23">
    <location>
        <begin position="324"/>
        <end position="410"/>
    </location>
</feature>
<evidence type="ECO:0000256" key="16">
    <source>
        <dbReference type="ARBA" id="ARBA00047610"/>
    </source>
</evidence>
<evidence type="ECO:0000256" key="15">
    <source>
        <dbReference type="ARBA" id="ARBA00047544"/>
    </source>
</evidence>
<feature type="domain" description="Ig-like" evidence="23">
    <location>
        <begin position="415"/>
        <end position="500"/>
    </location>
</feature>
<dbReference type="Pfam" id="PF01463">
    <property type="entry name" value="LRRCT"/>
    <property type="match status" value="1"/>
</dbReference>
<dbReference type="InterPro" id="IPR007110">
    <property type="entry name" value="Ig-like_dom"/>
</dbReference>
<dbReference type="FunFam" id="2.60.40.10:FF:000163">
    <property type="entry name" value="peroxidasin homolog"/>
    <property type="match status" value="1"/>
</dbReference>
<evidence type="ECO:0000256" key="19">
    <source>
        <dbReference type="ARBA" id="ARBA00049501"/>
    </source>
</evidence>
<dbReference type="FunFam" id="2.60.40.10:FF:000276">
    <property type="entry name" value="peroxidasin homolog"/>
    <property type="match status" value="1"/>
</dbReference>
<dbReference type="PRINTS" id="PR00457">
    <property type="entry name" value="ANPEROXIDASE"/>
</dbReference>
<dbReference type="InterPro" id="IPR010255">
    <property type="entry name" value="Haem_peroxidase_sf"/>
</dbReference>
<evidence type="ECO:0000256" key="22">
    <source>
        <dbReference type="SAM" id="Coils"/>
    </source>
</evidence>
<dbReference type="Pfam" id="PF03098">
    <property type="entry name" value="An_peroxidase"/>
    <property type="match status" value="1"/>
</dbReference>
<proteinExistence type="inferred from homology"/>
<dbReference type="SUPFAM" id="SSF48726">
    <property type="entry name" value="Immunoglobulin"/>
    <property type="match status" value="4"/>
</dbReference>
<dbReference type="InterPro" id="IPR003591">
    <property type="entry name" value="Leu-rich_rpt_typical-subtyp"/>
</dbReference>
<dbReference type="GO" id="GO:0020037">
    <property type="term" value="F:heme binding"/>
    <property type="evidence" value="ECO:0007669"/>
    <property type="project" value="InterPro"/>
</dbReference>
<dbReference type="SMART" id="SM00369">
    <property type="entry name" value="LRR_TYP"/>
    <property type="match status" value="5"/>
</dbReference>